<keyword evidence="2" id="KW-1003">Cell membrane</keyword>
<evidence type="ECO:0000256" key="3">
    <source>
        <dbReference type="ARBA" id="ARBA00022692"/>
    </source>
</evidence>
<dbReference type="Proteomes" id="UP000630887">
    <property type="component" value="Unassembled WGS sequence"/>
</dbReference>
<keyword evidence="4" id="KW-0479">Metal-binding</keyword>
<comment type="pathway">
    <text evidence="11">Porphyrin-containing compound metabolism.</text>
</comment>
<evidence type="ECO:0000256" key="9">
    <source>
        <dbReference type="ARBA" id="ARBA00023136"/>
    </source>
</evidence>
<evidence type="ECO:0000313" key="14">
    <source>
        <dbReference type="EMBL" id="GIG11435.1"/>
    </source>
</evidence>
<feature type="transmembrane region" description="Helical" evidence="13">
    <location>
        <begin position="228"/>
        <end position="247"/>
    </location>
</feature>
<evidence type="ECO:0000256" key="12">
    <source>
        <dbReference type="SAM" id="MobiDB-lite"/>
    </source>
</evidence>
<evidence type="ECO:0000256" key="5">
    <source>
        <dbReference type="ARBA" id="ARBA00022989"/>
    </source>
</evidence>
<feature type="transmembrane region" description="Helical" evidence="13">
    <location>
        <begin position="284"/>
        <end position="305"/>
    </location>
</feature>
<reference evidence="14 15" key="1">
    <citation type="submission" date="2021-01" db="EMBL/GenBank/DDBJ databases">
        <title>Whole genome shotgun sequence of Catellatospora coxensis NBRC 107359.</title>
        <authorList>
            <person name="Komaki H."/>
            <person name="Tamura T."/>
        </authorList>
    </citation>
    <scope>NUCLEOTIDE SEQUENCE [LARGE SCALE GENOMIC DNA]</scope>
    <source>
        <strain evidence="14 15">NBRC 107359</strain>
    </source>
</reference>
<comment type="caution">
    <text evidence="14">The sequence shown here is derived from an EMBL/GenBank/DDBJ whole genome shotgun (WGS) entry which is preliminary data.</text>
</comment>
<evidence type="ECO:0000256" key="10">
    <source>
        <dbReference type="ARBA" id="ARBA00023157"/>
    </source>
</evidence>
<proteinExistence type="predicted"/>
<evidence type="ECO:0000256" key="1">
    <source>
        <dbReference type="ARBA" id="ARBA00004141"/>
    </source>
</evidence>
<comment type="subcellular location">
    <subcellularLocation>
        <location evidence="1">Membrane</location>
        <topology evidence="1">Multi-pass membrane protein</topology>
    </subcellularLocation>
</comment>
<dbReference type="PANTHER" id="PTHR35457:SF1">
    <property type="entry name" value="HEME A SYNTHASE"/>
    <property type="match status" value="1"/>
</dbReference>
<dbReference type="EMBL" id="BONI01000137">
    <property type="protein sequence ID" value="GIG11435.1"/>
    <property type="molecule type" value="Genomic_DNA"/>
</dbReference>
<dbReference type="GO" id="GO:0016491">
    <property type="term" value="F:oxidoreductase activity"/>
    <property type="evidence" value="ECO:0007669"/>
    <property type="project" value="UniProtKB-KW"/>
</dbReference>
<evidence type="ECO:0000256" key="8">
    <source>
        <dbReference type="ARBA" id="ARBA00023133"/>
    </source>
</evidence>
<evidence type="ECO:0000256" key="4">
    <source>
        <dbReference type="ARBA" id="ARBA00022723"/>
    </source>
</evidence>
<feature type="region of interest" description="Disordered" evidence="12">
    <location>
        <begin position="313"/>
        <end position="334"/>
    </location>
</feature>
<feature type="transmembrane region" description="Helical" evidence="13">
    <location>
        <begin position="187"/>
        <end position="208"/>
    </location>
</feature>
<dbReference type="InterPro" id="IPR050450">
    <property type="entry name" value="COX15/CtaA_HemeA_synthase"/>
</dbReference>
<dbReference type="Pfam" id="PF02628">
    <property type="entry name" value="COX15-CtaA"/>
    <property type="match status" value="1"/>
</dbReference>
<evidence type="ECO:0000313" key="15">
    <source>
        <dbReference type="Proteomes" id="UP000630887"/>
    </source>
</evidence>
<gene>
    <name evidence="14" type="ORF">Cco03nite_81350</name>
</gene>
<dbReference type="AlphaFoldDB" id="A0A8J3L2T1"/>
<feature type="transmembrane region" description="Helical" evidence="13">
    <location>
        <begin position="120"/>
        <end position="141"/>
    </location>
</feature>
<keyword evidence="6" id="KW-0560">Oxidoreductase</keyword>
<evidence type="ECO:0000256" key="7">
    <source>
        <dbReference type="ARBA" id="ARBA00023004"/>
    </source>
</evidence>
<accession>A0A8J3L2T1</accession>
<dbReference type="GO" id="GO:0046872">
    <property type="term" value="F:metal ion binding"/>
    <property type="evidence" value="ECO:0007669"/>
    <property type="project" value="UniProtKB-KW"/>
</dbReference>
<keyword evidence="7" id="KW-0408">Iron</keyword>
<organism evidence="14 15">
    <name type="scientific">Catellatospora coxensis</name>
    <dbReference type="NCBI Taxonomy" id="310354"/>
    <lineage>
        <taxon>Bacteria</taxon>
        <taxon>Bacillati</taxon>
        <taxon>Actinomycetota</taxon>
        <taxon>Actinomycetes</taxon>
        <taxon>Micromonosporales</taxon>
        <taxon>Micromonosporaceae</taxon>
        <taxon>Catellatospora</taxon>
    </lineage>
</organism>
<dbReference type="GO" id="GO:0006784">
    <property type="term" value="P:heme A biosynthetic process"/>
    <property type="evidence" value="ECO:0007669"/>
    <property type="project" value="InterPro"/>
</dbReference>
<dbReference type="GO" id="GO:0016020">
    <property type="term" value="C:membrane"/>
    <property type="evidence" value="ECO:0007669"/>
    <property type="project" value="UniProtKB-SubCell"/>
</dbReference>
<keyword evidence="3 13" id="KW-0812">Transmembrane</keyword>
<keyword evidence="5 13" id="KW-1133">Transmembrane helix</keyword>
<sequence length="334" mass="34548">MLDVDTAKAAGFVPRITRLLERLPGTRQLLDAGAVTRRRLALAGLAGNIGIVITGGAVRLTGSGLGCPTWPKCTEDSYTATKAMGVNGAIEFGNRLLTFVLSAIAIALVVAVWRHARLRGPAVILALGIPGQGVVGGITVLTDLNPYVVGLHFLLSAVMIGGSYLLWRRTAPLPAEPAAARLRPLTWALTAASAAVIVIGVVVTGSGPHAGDDKARRTGLNPEMISQLHVDAVFLMLGLAAACWFAARAVTAPRMARTSAILLAVLLAQGVIGFVQYFTHLPALLVAAHMAGACAVWVATLAVVWSTGFDAPAAGGSASSLTSDETNRTLVTVR</sequence>
<dbReference type="PANTHER" id="PTHR35457">
    <property type="entry name" value="HEME A SYNTHASE"/>
    <property type="match status" value="1"/>
</dbReference>
<feature type="transmembrane region" description="Helical" evidence="13">
    <location>
        <begin position="96"/>
        <end position="113"/>
    </location>
</feature>
<keyword evidence="10" id="KW-1015">Disulfide bond</keyword>
<keyword evidence="15" id="KW-1185">Reference proteome</keyword>
<protein>
    <submittedName>
        <fullName evidence="14">Cytochrome b561</fullName>
    </submittedName>
</protein>
<keyword evidence="9 13" id="KW-0472">Membrane</keyword>
<evidence type="ECO:0000256" key="11">
    <source>
        <dbReference type="ARBA" id="ARBA00023444"/>
    </source>
</evidence>
<feature type="transmembrane region" description="Helical" evidence="13">
    <location>
        <begin position="259"/>
        <end position="278"/>
    </location>
</feature>
<feature type="transmembrane region" description="Helical" evidence="13">
    <location>
        <begin position="40"/>
        <end position="60"/>
    </location>
</feature>
<dbReference type="InterPro" id="IPR003780">
    <property type="entry name" value="COX15/CtaA_fam"/>
</dbReference>
<feature type="compositionally biased region" description="Polar residues" evidence="12">
    <location>
        <begin position="317"/>
        <end position="334"/>
    </location>
</feature>
<keyword evidence="8" id="KW-0350">Heme biosynthesis</keyword>
<evidence type="ECO:0000256" key="6">
    <source>
        <dbReference type="ARBA" id="ARBA00023002"/>
    </source>
</evidence>
<name>A0A8J3L2T1_9ACTN</name>
<feature type="transmembrane region" description="Helical" evidence="13">
    <location>
        <begin position="147"/>
        <end position="167"/>
    </location>
</feature>
<evidence type="ECO:0000256" key="2">
    <source>
        <dbReference type="ARBA" id="ARBA00022475"/>
    </source>
</evidence>
<evidence type="ECO:0000256" key="13">
    <source>
        <dbReference type="SAM" id="Phobius"/>
    </source>
</evidence>